<proteinExistence type="predicted"/>
<dbReference type="AlphaFoldDB" id="A0A9X1STR6"/>
<accession>A0A9X1STR6</accession>
<gene>
    <name evidence="1" type="ORF">LR394_08035</name>
</gene>
<evidence type="ECO:0000313" key="2">
    <source>
        <dbReference type="Proteomes" id="UP001138997"/>
    </source>
</evidence>
<sequence length="149" mass="15709">MSDETRIGDLTLTPDPDGWRAKLSSRVLPSVYATQEAAVAASRLPHGIAVRLPLTTDPPITLTDVRAASLAANATPWPTNPPDRMRANVELTEPLGPACKGCGHHGGGHRKATTIGDQTFPACPGPAYDPADVAIYQTANPDDTTQYPT</sequence>
<comment type="caution">
    <text evidence="1">The sequence shown here is derived from an EMBL/GenBank/DDBJ whole genome shotgun (WGS) entry which is preliminary data.</text>
</comment>
<reference evidence="1" key="1">
    <citation type="submission" date="2021-11" db="EMBL/GenBank/DDBJ databases">
        <title>Streptomyces corallinus and Kineosporia corallina sp. nov., two new coral-derived marine actinobacteria.</title>
        <authorList>
            <person name="Buangrab K."/>
            <person name="Sutthacheep M."/>
            <person name="Yeemin T."/>
            <person name="Harunari E."/>
            <person name="Igarashi Y."/>
            <person name="Sripreechasak P."/>
            <person name="Kanchanasin P."/>
            <person name="Tanasupawat S."/>
            <person name="Phongsopitanun W."/>
        </authorList>
    </citation>
    <scope>NUCLEOTIDE SEQUENCE</scope>
    <source>
        <strain evidence="1">JCM 31032</strain>
    </source>
</reference>
<dbReference type="Proteomes" id="UP001138997">
    <property type="component" value="Unassembled WGS sequence"/>
</dbReference>
<dbReference type="EMBL" id="JAJOMB010000003">
    <property type="protein sequence ID" value="MCD5310840.1"/>
    <property type="molecule type" value="Genomic_DNA"/>
</dbReference>
<keyword evidence="2" id="KW-1185">Reference proteome</keyword>
<name>A0A9X1STR6_9ACTN</name>
<organism evidence="1 2">
    <name type="scientific">Kineosporia babensis</name>
    <dbReference type="NCBI Taxonomy" id="499548"/>
    <lineage>
        <taxon>Bacteria</taxon>
        <taxon>Bacillati</taxon>
        <taxon>Actinomycetota</taxon>
        <taxon>Actinomycetes</taxon>
        <taxon>Kineosporiales</taxon>
        <taxon>Kineosporiaceae</taxon>
        <taxon>Kineosporia</taxon>
    </lineage>
</organism>
<dbReference type="RefSeq" id="WP_231440016.1">
    <property type="nucleotide sequence ID" value="NZ_JAJOMB010000003.1"/>
</dbReference>
<evidence type="ECO:0000313" key="1">
    <source>
        <dbReference type="EMBL" id="MCD5310840.1"/>
    </source>
</evidence>
<protein>
    <submittedName>
        <fullName evidence="1">Uncharacterized protein</fullName>
    </submittedName>
</protein>